<gene>
    <name evidence="2" type="ORF">OMAR00294_LOCUS1107</name>
</gene>
<evidence type="ECO:0008006" key="3">
    <source>
        <dbReference type="Google" id="ProtNLM"/>
    </source>
</evidence>
<evidence type="ECO:0000313" key="2">
    <source>
        <dbReference type="EMBL" id="CAE0841415.1"/>
    </source>
</evidence>
<dbReference type="EMBL" id="HBJB01001262">
    <property type="protein sequence ID" value="CAE0841415.1"/>
    <property type="molecule type" value="Transcribed_RNA"/>
</dbReference>
<evidence type="ECO:0000256" key="1">
    <source>
        <dbReference type="SAM" id="MobiDB-lite"/>
    </source>
</evidence>
<proteinExistence type="predicted"/>
<protein>
    <recommendedName>
        <fullName evidence="3">C3H1-type domain-containing protein</fullName>
    </recommendedName>
</protein>
<feature type="region of interest" description="Disordered" evidence="1">
    <location>
        <begin position="1"/>
        <end position="27"/>
    </location>
</feature>
<reference evidence="2" key="1">
    <citation type="submission" date="2021-01" db="EMBL/GenBank/DDBJ databases">
        <authorList>
            <person name="Corre E."/>
            <person name="Pelletier E."/>
            <person name="Niang G."/>
            <person name="Scheremetjew M."/>
            <person name="Finn R."/>
            <person name="Kale V."/>
            <person name="Holt S."/>
            <person name="Cochrane G."/>
            <person name="Meng A."/>
            <person name="Brown T."/>
            <person name="Cohen L."/>
        </authorList>
    </citation>
    <scope>NUCLEOTIDE SEQUENCE</scope>
    <source>
        <strain evidence="2">LB1974</strain>
    </source>
</reference>
<dbReference type="AlphaFoldDB" id="A0A7S4GMH9"/>
<accession>A0A7S4GMH9</accession>
<sequence length="211" mass="22472">MGEGSSVGPRVGLPSLTPVHKQTSRVEAPRASSLFRNINSNPNLQTFPIMASTGVTKSMTTTSWVMAAVGSAMGLVLLDHHLFQAAESTSVVPEMVQLGAAVVLVGLSVLSQWCRPAPVVKEVVVDDACCCKAAEDGDSPRSAGFVEMPKPSRDACTRWNAGACKAKPGTCKFGHYCSLCDHNRARHRAGSRFCPLGQKAWVQRLSPEHLG</sequence>
<name>A0A7S4GMH9_OXYMA</name>
<organism evidence="2">
    <name type="scientific">Oxyrrhis marina</name>
    <name type="common">Dinoflagellate</name>
    <dbReference type="NCBI Taxonomy" id="2969"/>
    <lineage>
        <taxon>Eukaryota</taxon>
        <taxon>Sar</taxon>
        <taxon>Alveolata</taxon>
        <taxon>Dinophyceae</taxon>
        <taxon>Oxyrrhinales</taxon>
        <taxon>Oxyrrhinaceae</taxon>
        <taxon>Oxyrrhis</taxon>
    </lineage>
</organism>